<keyword evidence="3 6" id="KW-1133">Transmembrane helix</keyword>
<feature type="transmembrane region" description="Helical" evidence="6">
    <location>
        <begin position="105"/>
        <end position="125"/>
    </location>
</feature>
<comment type="caution">
    <text evidence="7">The sequence shown here is derived from an EMBL/GenBank/DDBJ whole genome shotgun (WGS) entry which is preliminary data.</text>
</comment>
<evidence type="ECO:0000256" key="6">
    <source>
        <dbReference type="SAM" id="Phobius"/>
    </source>
</evidence>
<keyword evidence="2 6" id="KW-0812">Transmembrane</keyword>
<evidence type="ECO:0000256" key="2">
    <source>
        <dbReference type="ARBA" id="ARBA00022692"/>
    </source>
</evidence>
<dbReference type="OrthoDB" id="200954at2759"/>
<organism evidence="7 8">
    <name type="scientific">Hondaea fermentalgiana</name>
    <dbReference type="NCBI Taxonomy" id="2315210"/>
    <lineage>
        <taxon>Eukaryota</taxon>
        <taxon>Sar</taxon>
        <taxon>Stramenopiles</taxon>
        <taxon>Bigyra</taxon>
        <taxon>Labyrinthulomycetes</taxon>
        <taxon>Thraustochytrida</taxon>
        <taxon>Thraustochytriidae</taxon>
        <taxon>Hondaea</taxon>
    </lineage>
</organism>
<evidence type="ECO:0000313" key="8">
    <source>
        <dbReference type="Proteomes" id="UP000241890"/>
    </source>
</evidence>
<dbReference type="GO" id="GO:0005385">
    <property type="term" value="F:zinc ion transmembrane transporter activity"/>
    <property type="evidence" value="ECO:0007669"/>
    <property type="project" value="TreeGrafter"/>
</dbReference>
<evidence type="ECO:0000256" key="1">
    <source>
        <dbReference type="ARBA" id="ARBA00004141"/>
    </source>
</evidence>
<dbReference type="PANTHER" id="PTHR16950:SF16">
    <property type="entry name" value="ZINC TRANSPORTER ZIP13"/>
    <property type="match status" value="1"/>
</dbReference>
<feature type="transmembrane region" description="Helical" evidence="6">
    <location>
        <begin position="323"/>
        <end position="343"/>
    </location>
</feature>
<gene>
    <name evidence="7" type="ORF">FCC1311_077162</name>
</gene>
<keyword evidence="4 6" id="KW-0472">Membrane</keyword>
<dbReference type="EMBL" id="BEYU01000099">
    <property type="protein sequence ID" value="GBG31492.1"/>
    <property type="molecule type" value="Genomic_DNA"/>
</dbReference>
<feature type="region of interest" description="Disordered" evidence="5">
    <location>
        <begin position="183"/>
        <end position="203"/>
    </location>
</feature>
<dbReference type="GO" id="GO:0006882">
    <property type="term" value="P:intracellular zinc ion homeostasis"/>
    <property type="evidence" value="ECO:0007669"/>
    <property type="project" value="TreeGrafter"/>
</dbReference>
<evidence type="ECO:0000313" key="7">
    <source>
        <dbReference type="EMBL" id="GBG31492.1"/>
    </source>
</evidence>
<dbReference type="Proteomes" id="UP000241890">
    <property type="component" value="Unassembled WGS sequence"/>
</dbReference>
<dbReference type="InterPro" id="IPR003689">
    <property type="entry name" value="ZIP"/>
</dbReference>
<keyword evidence="8" id="KW-1185">Reference proteome</keyword>
<dbReference type="AlphaFoldDB" id="A0A2R5GKR1"/>
<dbReference type="GO" id="GO:0016020">
    <property type="term" value="C:membrane"/>
    <property type="evidence" value="ECO:0007669"/>
    <property type="project" value="UniProtKB-SubCell"/>
</dbReference>
<feature type="transmembrane region" description="Helical" evidence="6">
    <location>
        <begin position="299"/>
        <end position="317"/>
    </location>
</feature>
<name>A0A2R5GKR1_9STRA</name>
<feature type="compositionally biased region" description="Basic and acidic residues" evidence="5">
    <location>
        <begin position="192"/>
        <end position="203"/>
    </location>
</feature>
<evidence type="ECO:0000256" key="3">
    <source>
        <dbReference type="ARBA" id="ARBA00022989"/>
    </source>
</evidence>
<feature type="transmembrane region" description="Helical" evidence="6">
    <location>
        <begin position="157"/>
        <end position="177"/>
    </location>
</feature>
<protein>
    <submittedName>
        <fullName evidence="7">Zinc transporter ZIP13</fullName>
    </submittedName>
</protein>
<evidence type="ECO:0000256" key="5">
    <source>
        <dbReference type="SAM" id="MobiDB-lite"/>
    </source>
</evidence>
<dbReference type="InParanoid" id="A0A2R5GKR1"/>
<sequence length="382" mass="40775">MNPKLFNMSKFRLDAFGIKNNSIDAERNDRIESEPELELELELSLTDYKTFLGTNCNPSEVIVSELRSLGTRMANDERAFMADPLGSTRVNNNNIRTRMVIMMRMMKGTVMVMVMGMDMGIIMGMDMDTDMDTMIRGKNRHGDDAHGHEEHGHEHDLTVGLAVLAGILCFFVVEKLLRVAGGSGSHGHAHHSHDDLVARKKKDDDADFGAENATSVGAAAAAPGPPLILGLRPGAILNMVADTVHNFTDGMALAAAFQASDAIGLTMTIAVLVHEVPHEVGDFSVLVSQGLSKWGALRAQFVSALGALAGCGFGLAVSSSQPAAILSFTAGGFIYIALVSIVPELLEEPATVSNTILQTLAACCGIYMMIVIADLEAASHAH</sequence>
<accession>A0A2R5GKR1</accession>
<feature type="transmembrane region" description="Helical" evidence="6">
    <location>
        <begin position="355"/>
        <end position="373"/>
    </location>
</feature>
<dbReference type="Pfam" id="PF02535">
    <property type="entry name" value="Zip"/>
    <property type="match status" value="1"/>
</dbReference>
<proteinExistence type="predicted"/>
<comment type="subcellular location">
    <subcellularLocation>
        <location evidence="1">Membrane</location>
        <topology evidence="1">Multi-pass membrane protein</topology>
    </subcellularLocation>
</comment>
<dbReference type="PANTHER" id="PTHR16950">
    <property type="entry name" value="ZINC TRANSPORTER SLC39A7 HISTIDINE-RICH MEMBRANE PROTEIN KE4"/>
    <property type="match status" value="1"/>
</dbReference>
<evidence type="ECO:0000256" key="4">
    <source>
        <dbReference type="ARBA" id="ARBA00023136"/>
    </source>
</evidence>
<reference evidence="7 8" key="1">
    <citation type="submission" date="2017-12" db="EMBL/GenBank/DDBJ databases">
        <title>Sequencing, de novo assembly and annotation of complete genome of a new Thraustochytrid species, strain FCC1311.</title>
        <authorList>
            <person name="Sedici K."/>
            <person name="Godart F."/>
            <person name="Aiese Cigliano R."/>
            <person name="Sanseverino W."/>
            <person name="Barakat M."/>
            <person name="Ortet P."/>
            <person name="Marechal E."/>
            <person name="Cagnac O."/>
            <person name="Amato A."/>
        </authorList>
    </citation>
    <scope>NUCLEOTIDE SEQUENCE [LARGE SCALE GENOMIC DNA]</scope>
</reference>